<dbReference type="PROSITE" id="PS51384">
    <property type="entry name" value="FAD_FR"/>
    <property type="match status" value="1"/>
</dbReference>
<dbReference type="InterPro" id="IPR006058">
    <property type="entry name" value="2Fe2S_fd_BS"/>
</dbReference>
<keyword evidence="11" id="KW-1185">Reference proteome</keyword>
<evidence type="ECO:0000256" key="2">
    <source>
        <dbReference type="ARBA" id="ARBA00022630"/>
    </source>
</evidence>
<dbReference type="Proteomes" id="UP000820669">
    <property type="component" value="Unassembled WGS sequence"/>
</dbReference>
<evidence type="ECO:0000259" key="9">
    <source>
        <dbReference type="PROSITE" id="PS51384"/>
    </source>
</evidence>
<evidence type="ECO:0000256" key="6">
    <source>
        <dbReference type="ARBA" id="ARBA00023004"/>
    </source>
</evidence>
<evidence type="ECO:0000313" key="10">
    <source>
        <dbReference type="EMBL" id="NMH97453.1"/>
    </source>
</evidence>
<dbReference type="CDD" id="cd00207">
    <property type="entry name" value="fer2"/>
    <property type="match status" value="1"/>
</dbReference>
<dbReference type="Gene3D" id="3.10.20.30">
    <property type="match status" value="1"/>
</dbReference>
<evidence type="ECO:0000259" key="8">
    <source>
        <dbReference type="PROSITE" id="PS51085"/>
    </source>
</evidence>
<keyword evidence="5" id="KW-0560">Oxidoreductase</keyword>
<evidence type="ECO:0000313" key="11">
    <source>
        <dbReference type="Proteomes" id="UP000820669"/>
    </source>
</evidence>
<evidence type="ECO:0000256" key="3">
    <source>
        <dbReference type="ARBA" id="ARBA00022714"/>
    </source>
</evidence>
<comment type="caution">
    <text evidence="10">The sequence shown here is derived from an EMBL/GenBank/DDBJ whole genome shotgun (WGS) entry which is preliminary data.</text>
</comment>
<evidence type="ECO:0000256" key="7">
    <source>
        <dbReference type="ARBA" id="ARBA00023014"/>
    </source>
</evidence>
<dbReference type="InterPro" id="IPR050415">
    <property type="entry name" value="MRET"/>
</dbReference>
<evidence type="ECO:0000256" key="5">
    <source>
        <dbReference type="ARBA" id="ARBA00023002"/>
    </source>
</evidence>
<dbReference type="Gene3D" id="2.40.30.10">
    <property type="entry name" value="Translation factors"/>
    <property type="match status" value="1"/>
</dbReference>
<feature type="domain" description="FAD-binding FR-type" evidence="9">
    <location>
        <begin position="1"/>
        <end position="98"/>
    </location>
</feature>
<reference evidence="10 11" key="1">
    <citation type="submission" date="2020-04" db="EMBL/GenBank/DDBJ databases">
        <authorList>
            <person name="Klaysubun C."/>
            <person name="Duangmal K."/>
            <person name="Lipun K."/>
        </authorList>
    </citation>
    <scope>NUCLEOTIDE SEQUENCE [LARGE SCALE GENOMIC DNA]</scope>
    <source>
        <strain evidence="10 11">K10HN5</strain>
    </source>
</reference>
<keyword evidence="4" id="KW-0479">Metal-binding</keyword>
<organism evidence="10 11">
    <name type="scientific">Pseudonocardia acidicola</name>
    <dbReference type="NCBI Taxonomy" id="2724939"/>
    <lineage>
        <taxon>Bacteria</taxon>
        <taxon>Bacillati</taxon>
        <taxon>Actinomycetota</taxon>
        <taxon>Actinomycetes</taxon>
        <taxon>Pseudonocardiales</taxon>
        <taxon>Pseudonocardiaceae</taxon>
        <taxon>Pseudonocardia</taxon>
    </lineage>
</organism>
<dbReference type="PRINTS" id="PR00409">
    <property type="entry name" value="PHDIOXRDTASE"/>
</dbReference>
<keyword evidence="7" id="KW-0411">Iron-sulfur</keyword>
<dbReference type="EMBL" id="JAAXLA010000012">
    <property type="protein sequence ID" value="NMH97453.1"/>
    <property type="molecule type" value="Genomic_DNA"/>
</dbReference>
<protein>
    <submittedName>
        <fullName evidence="10">Oxidoreductase</fullName>
    </submittedName>
</protein>
<dbReference type="PROSITE" id="PS00197">
    <property type="entry name" value="2FE2S_FER_1"/>
    <property type="match status" value="1"/>
</dbReference>
<sequence length="306" mass="32311">MLVQRASWEADGVLALRLVDPGGAALPQWSPGAHVDLVLASGLVRQYSLCGDPADRSCYLVAVRREPAGRGGSAEVHATALVGTTLGVRGPRNRFELVDAPAYLLLAGGIGITPLLPMLVEIRRRGRPCELWYGGRDRASMPFVDRLRRLHPDGVHIVPQDECGLLDVAGLTAAAAPGTAVYCCGPEGLLRAAEQACGELDLHTERFAATAAPAVAAGGAFEVELRRSGTVLAVPPDRTLLDVVRAAGADVLSSCEDGFCGTCEVRVLDGEPEHHDTILSAAERGRGETMMICVGRSRSPRLVLDL</sequence>
<dbReference type="Gene3D" id="3.40.50.80">
    <property type="entry name" value="Nucleotide-binding domain of ferredoxin-NADP reductase (FNR) module"/>
    <property type="match status" value="1"/>
</dbReference>
<dbReference type="SUPFAM" id="SSF63380">
    <property type="entry name" value="Riboflavin synthase domain-like"/>
    <property type="match status" value="1"/>
</dbReference>
<dbReference type="Pfam" id="PF00111">
    <property type="entry name" value="Fer2"/>
    <property type="match status" value="1"/>
</dbReference>
<gene>
    <name evidence="10" type="ORF">HF526_09035</name>
</gene>
<evidence type="ECO:0000256" key="1">
    <source>
        <dbReference type="ARBA" id="ARBA00001974"/>
    </source>
</evidence>
<dbReference type="SUPFAM" id="SSF52343">
    <property type="entry name" value="Ferredoxin reductase-like, C-terminal NADP-linked domain"/>
    <property type="match status" value="1"/>
</dbReference>
<dbReference type="InterPro" id="IPR012675">
    <property type="entry name" value="Beta-grasp_dom_sf"/>
</dbReference>
<feature type="domain" description="2Fe-2S ferredoxin-type" evidence="8">
    <location>
        <begin position="221"/>
        <end position="306"/>
    </location>
</feature>
<proteinExistence type="predicted"/>
<keyword evidence="6" id="KW-0408">Iron</keyword>
<dbReference type="PANTHER" id="PTHR47354:SF1">
    <property type="entry name" value="CARNITINE MONOOXYGENASE REDUCTASE SUBUNIT"/>
    <property type="match status" value="1"/>
</dbReference>
<dbReference type="InterPro" id="IPR017927">
    <property type="entry name" value="FAD-bd_FR_type"/>
</dbReference>
<dbReference type="InterPro" id="IPR017938">
    <property type="entry name" value="Riboflavin_synthase-like_b-brl"/>
</dbReference>
<name>A0ABX1SBA0_9PSEU</name>
<dbReference type="PANTHER" id="PTHR47354">
    <property type="entry name" value="NADH OXIDOREDUCTASE HCR"/>
    <property type="match status" value="1"/>
</dbReference>
<dbReference type="InterPro" id="IPR001041">
    <property type="entry name" value="2Fe-2S_ferredoxin-type"/>
</dbReference>
<dbReference type="PROSITE" id="PS51085">
    <property type="entry name" value="2FE2S_FER_2"/>
    <property type="match status" value="1"/>
</dbReference>
<keyword evidence="3" id="KW-0001">2Fe-2S</keyword>
<dbReference type="SUPFAM" id="SSF54292">
    <property type="entry name" value="2Fe-2S ferredoxin-like"/>
    <property type="match status" value="1"/>
</dbReference>
<dbReference type="InterPro" id="IPR039261">
    <property type="entry name" value="FNR_nucleotide-bd"/>
</dbReference>
<dbReference type="InterPro" id="IPR036010">
    <property type="entry name" value="2Fe-2S_ferredoxin-like_sf"/>
</dbReference>
<keyword evidence="2" id="KW-0285">Flavoprotein</keyword>
<evidence type="ECO:0000256" key="4">
    <source>
        <dbReference type="ARBA" id="ARBA00022723"/>
    </source>
</evidence>
<dbReference type="CDD" id="cd06185">
    <property type="entry name" value="PDR_like"/>
    <property type="match status" value="1"/>
</dbReference>
<accession>A0ABX1SBA0</accession>
<comment type="cofactor">
    <cofactor evidence="1">
        <name>FAD</name>
        <dbReference type="ChEBI" id="CHEBI:57692"/>
    </cofactor>
</comment>